<feature type="compositionally biased region" description="Polar residues" evidence="1">
    <location>
        <begin position="47"/>
        <end position="57"/>
    </location>
</feature>
<dbReference type="EMBL" id="JBCLYO010000020">
    <property type="protein sequence ID" value="KAL0080348.1"/>
    <property type="molecule type" value="Genomic_DNA"/>
</dbReference>
<feature type="transmembrane region" description="Helical" evidence="2">
    <location>
        <begin position="6"/>
        <end position="29"/>
    </location>
</feature>
<feature type="region of interest" description="Disordered" evidence="1">
    <location>
        <begin position="41"/>
        <end position="71"/>
    </location>
</feature>
<evidence type="ECO:0000256" key="1">
    <source>
        <dbReference type="SAM" id="MobiDB-lite"/>
    </source>
</evidence>
<sequence>MDLLSFSSWMTTLILILLSTSLYLIFAYYRRNDKPLALKHGQPQYKMRNSSLSSQKPTNDHNSQDSHIPNSKLPVLDSVEERLLMNSKLIIDLQRRLNLSTQQVPDPLLEEVDYWRTRAEKKEKDFAQARVDLSIAQNKIDSILRQCKADERERISRADQHRQEIDSLRNALTANLEERNMWEDRYEYVSEQHLNLENETSELQKKYDLLLQNKKRQDAVVQKLESLVRGHEEQCREYEDSIHERVQQNIFLNQKLKDAEEHIKNMRLSLEEQEDVFERAVWLIKEEERKAKHEEYQRELKENDDRESFQDNDADVDTTDIGSAQHPDPSAIQSNVSTTQSHHFVKENPTLKAQNAYKLENVRSWIQQTAVGMPSQMQDYAIEKEEELEPELKPEQDPEPELEQEEQEDEEDEEEQEPEEEEEEHGVEHEEYGEVVISQPSIQDKSERENYSEYQNQVHEEQKEREVEGYKNEEEEIERDDEKAIDDIVKQNELRIQAQLLEYEQVQEHRHEHEYYHRDGYDHEDNQEQEQEQDREIEQEVPETEPEQESSDYKRHDTQEVDENNVYSEDQEYVYSYREDDVGGTTEDIQQREEQEDFEMAEEHKELINRMRKTSRIPIKTSSSASTSTSLLPRPTFLTRGSSQRILQPSISLPLPHSISGREEKDEASKKMGRLFEERQGVIDRKNERKNLVQRNNRGRPLGGYFDKKTFSKMESERQSKELTDRMYNNRENRFNVVRS</sequence>
<gene>
    <name evidence="3" type="ORF">J3Q64DRAFT_1759619</name>
</gene>
<evidence type="ECO:0000313" key="3">
    <source>
        <dbReference type="EMBL" id="KAL0080348.1"/>
    </source>
</evidence>
<feature type="compositionally biased region" description="Basic and acidic residues" evidence="1">
    <location>
        <begin position="506"/>
        <end position="538"/>
    </location>
</feature>
<feature type="region of interest" description="Disordered" evidence="1">
    <location>
        <begin position="505"/>
        <end position="670"/>
    </location>
</feature>
<reference evidence="3 4" key="1">
    <citation type="submission" date="2024-04" db="EMBL/GenBank/DDBJ databases">
        <title>Symmetric and asymmetric DNA N6-adenine methylation regulates different biological responses in Mucorales.</title>
        <authorList>
            <consortium name="Lawrence Berkeley National Laboratory"/>
            <person name="Lax C."/>
            <person name="Mondo S.J."/>
            <person name="Osorio-Concepcion M."/>
            <person name="Muszewska A."/>
            <person name="Corrochano-Luque M."/>
            <person name="Gutierrez G."/>
            <person name="Riley R."/>
            <person name="Lipzen A."/>
            <person name="Guo J."/>
            <person name="Hundley H."/>
            <person name="Amirebrahimi M."/>
            <person name="Ng V."/>
            <person name="Lorenzo-Gutierrez D."/>
            <person name="Binder U."/>
            <person name="Yang J."/>
            <person name="Song Y."/>
            <person name="Canovas D."/>
            <person name="Navarro E."/>
            <person name="Freitag M."/>
            <person name="Gabaldon T."/>
            <person name="Grigoriev I.V."/>
            <person name="Corrochano L.M."/>
            <person name="Nicolas F.E."/>
            <person name="Garre V."/>
        </authorList>
    </citation>
    <scope>NUCLEOTIDE SEQUENCE [LARGE SCALE GENOMIC DNA]</scope>
    <source>
        <strain evidence="3 4">L51</strain>
    </source>
</reference>
<evidence type="ECO:0000256" key="2">
    <source>
        <dbReference type="SAM" id="Phobius"/>
    </source>
</evidence>
<proteinExistence type="predicted"/>
<accession>A0ABR3ARV7</accession>
<keyword evidence="4" id="KW-1185">Reference proteome</keyword>
<feature type="compositionally biased region" description="Low complexity" evidence="1">
    <location>
        <begin position="621"/>
        <end position="630"/>
    </location>
</feature>
<protein>
    <submittedName>
        <fullName evidence="3">Uncharacterized protein</fullName>
    </submittedName>
</protein>
<feature type="compositionally biased region" description="Basic and acidic residues" evidence="1">
    <location>
        <begin position="292"/>
        <end position="309"/>
    </location>
</feature>
<feature type="region of interest" description="Disordered" evidence="1">
    <location>
        <begin position="386"/>
        <end position="484"/>
    </location>
</feature>
<name>A0ABR3ARV7_PHYBL</name>
<feature type="compositionally biased region" description="Basic and acidic residues" evidence="1">
    <location>
        <begin position="458"/>
        <end position="472"/>
    </location>
</feature>
<feature type="compositionally biased region" description="Acidic residues" evidence="1">
    <location>
        <begin position="397"/>
        <end position="425"/>
    </location>
</feature>
<feature type="region of interest" description="Disordered" evidence="1">
    <location>
        <begin position="292"/>
        <end position="343"/>
    </location>
</feature>
<organism evidence="3 4">
    <name type="scientific">Phycomyces blakesleeanus</name>
    <dbReference type="NCBI Taxonomy" id="4837"/>
    <lineage>
        <taxon>Eukaryota</taxon>
        <taxon>Fungi</taxon>
        <taxon>Fungi incertae sedis</taxon>
        <taxon>Mucoromycota</taxon>
        <taxon>Mucoromycotina</taxon>
        <taxon>Mucoromycetes</taxon>
        <taxon>Mucorales</taxon>
        <taxon>Phycomycetaceae</taxon>
        <taxon>Phycomyces</taxon>
    </lineage>
</organism>
<feature type="compositionally biased region" description="Low complexity" evidence="1">
    <location>
        <begin position="646"/>
        <end position="659"/>
    </location>
</feature>
<feature type="compositionally biased region" description="Polar residues" evidence="1">
    <location>
        <begin position="331"/>
        <end position="342"/>
    </location>
</feature>
<evidence type="ECO:0000313" key="4">
    <source>
        <dbReference type="Proteomes" id="UP001448207"/>
    </source>
</evidence>
<feature type="compositionally biased region" description="Acidic residues" evidence="1">
    <location>
        <begin position="539"/>
        <end position="550"/>
    </location>
</feature>
<keyword evidence="2" id="KW-0472">Membrane</keyword>
<keyword evidence="2" id="KW-1133">Transmembrane helix</keyword>
<dbReference type="Proteomes" id="UP001448207">
    <property type="component" value="Unassembled WGS sequence"/>
</dbReference>
<comment type="caution">
    <text evidence="3">The sequence shown here is derived from an EMBL/GenBank/DDBJ whole genome shotgun (WGS) entry which is preliminary data.</text>
</comment>
<keyword evidence="2" id="KW-0812">Transmembrane</keyword>
<feature type="compositionally biased region" description="Basic and acidic residues" evidence="1">
    <location>
        <begin position="660"/>
        <end position="670"/>
    </location>
</feature>